<dbReference type="InterPro" id="IPR051531">
    <property type="entry name" value="N-acetyltransferase"/>
</dbReference>
<dbReference type="InterPro" id="IPR000182">
    <property type="entry name" value="GNAT_dom"/>
</dbReference>
<dbReference type="AlphaFoldDB" id="A0A4Y1WVM7"/>
<feature type="domain" description="N-acetyltransferase" evidence="1">
    <location>
        <begin position="12"/>
        <end position="179"/>
    </location>
</feature>
<sequence length="189" mass="21706">MDMVYRLETERLRLREWLPEDREPLAAMNADRRVMEFFPHPLSRAESDAFFDRIVAEWAESGRGLYAVERRGDGRLIGLTGLHRAAFEASFTPCIEIGWRFVAEVWGQGYATEAARAVLHDAFGRLGLPRVYSFTAAVNLRSERVMRRLGMRNLGGFDHPALPVGHLLRRHVLYAAARDTFEGRFFVRP</sequence>
<name>A0A4Y1WVM7_9BACT</name>
<organism evidence="2 3">
    <name type="scientific">Alistipes communis</name>
    <dbReference type="NCBI Taxonomy" id="2585118"/>
    <lineage>
        <taxon>Bacteria</taxon>
        <taxon>Pseudomonadati</taxon>
        <taxon>Bacteroidota</taxon>
        <taxon>Bacteroidia</taxon>
        <taxon>Bacteroidales</taxon>
        <taxon>Rikenellaceae</taxon>
        <taxon>Alistipes</taxon>
    </lineage>
</organism>
<evidence type="ECO:0000313" key="2">
    <source>
        <dbReference type="EMBL" id="BBL05050.1"/>
    </source>
</evidence>
<dbReference type="EMBL" id="AP019735">
    <property type="protein sequence ID" value="BBL05050.1"/>
    <property type="molecule type" value="Genomic_DNA"/>
</dbReference>
<dbReference type="PANTHER" id="PTHR43792">
    <property type="entry name" value="GNAT FAMILY, PUTATIVE (AFU_ORTHOLOGUE AFUA_3G00765)-RELATED-RELATED"/>
    <property type="match status" value="1"/>
</dbReference>
<protein>
    <submittedName>
        <fullName evidence="2">N-acetyltransferase</fullName>
    </submittedName>
</protein>
<proteinExistence type="predicted"/>
<dbReference type="InterPro" id="IPR016181">
    <property type="entry name" value="Acyl_CoA_acyltransferase"/>
</dbReference>
<keyword evidence="2" id="KW-0808">Transferase</keyword>
<dbReference type="SUPFAM" id="SSF55729">
    <property type="entry name" value="Acyl-CoA N-acyltransferases (Nat)"/>
    <property type="match status" value="1"/>
</dbReference>
<evidence type="ECO:0000313" key="3">
    <source>
        <dbReference type="Proteomes" id="UP000318946"/>
    </source>
</evidence>
<dbReference type="Pfam" id="PF13302">
    <property type="entry name" value="Acetyltransf_3"/>
    <property type="match status" value="1"/>
</dbReference>
<evidence type="ECO:0000259" key="1">
    <source>
        <dbReference type="PROSITE" id="PS51186"/>
    </source>
</evidence>
<dbReference type="GO" id="GO:0016747">
    <property type="term" value="F:acyltransferase activity, transferring groups other than amino-acyl groups"/>
    <property type="evidence" value="ECO:0007669"/>
    <property type="project" value="InterPro"/>
</dbReference>
<keyword evidence="3" id="KW-1185">Reference proteome</keyword>
<gene>
    <name evidence="2" type="ORF">A5CBH24_23630</name>
</gene>
<dbReference type="PANTHER" id="PTHR43792:SF1">
    <property type="entry name" value="N-ACETYLTRANSFERASE DOMAIN-CONTAINING PROTEIN"/>
    <property type="match status" value="1"/>
</dbReference>
<dbReference type="Gene3D" id="3.40.630.30">
    <property type="match status" value="1"/>
</dbReference>
<reference evidence="3" key="1">
    <citation type="submission" date="2019-06" db="EMBL/GenBank/DDBJ databases">
        <title>Alistipes onderdonkii subsp. vulgaris subsp. nov., Alistipes dispar sp. nov. and Alistipes communis sp. nov., isolated from human faeces, and creation of Alistipes onderdonkii subsp. onderdonkii subsp. nov.</title>
        <authorList>
            <person name="Sakamoto M."/>
            <person name="Ikeyama N."/>
            <person name="Ogata Y."/>
            <person name="Suda W."/>
            <person name="Iino T."/>
            <person name="Hattori M."/>
            <person name="Ohkuma M."/>
        </authorList>
    </citation>
    <scope>NUCLEOTIDE SEQUENCE [LARGE SCALE GENOMIC DNA]</scope>
    <source>
        <strain evidence="3">5CBH24</strain>
    </source>
</reference>
<dbReference type="PROSITE" id="PS51186">
    <property type="entry name" value="GNAT"/>
    <property type="match status" value="1"/>
</dbReference>
<accession>A0A4Y1WVM7</accession>
<dbReference type="KEGG" id="acou:A5CBH24_23630"/>
<dbReference type="Proteomes" id="UP000318946">
    <property type="component" value="Chromosome"/>
</dbReference>